<feature type="domain" description="ABC transporter" evidence="3">
    <location>
        <begin position="5"/>
        <end position="243"/>
    </location>
</feature>
<dbReference type="SUPFAM" id="SSF52540">
    <property type="entry name" value="P-loop containing nucleoside triphosphate hydrolases"/>
    <property type="match status" value="1"/>
</dbReference>
<dbReference type="InterPro" id="IPR003593">
    <property type="entry name" value="AAA+_ATPase"/>
</dbReference>
<dbReference type="CDD" id="cd03214">
    <property type="entry name" value="ABC_Iron-Siderophores_B12_Hemin"/>
    <property type="match status" value="1"/>
</dbReference>
<keyword evidence="5" id="KW-1185">Reference proteome</keyword>
<sequence>MSLTIRDLTIGYRNRRRATIVAAGLSATARGGELTVLLGPNGCGKSTLIRTLCGLQPPLSGQVLLDGTPLAGVPADRLARRVAVVLTDAIDPGLLSARELAALGRIPYLTVTGRLSRRDYEIVEQALAAVDALHLADRPAADLSDGERQRVMTARALAQQPEVLVLDEPTAFLDAPSRAALTEMLRRLAREQGLTILLSTHDLELALRHADRAWLLDGDGALVDASPGELTSDGRVNTVFGCEITPSSDPAAVSALAELAGVSPYFALGTGPLDGGWRPVDRLYHDPAVLAEIVERVRARMEVTEQRVAASTFYLGFAARLWSIGLGAAAGYGMVVDLPPQQLLFRENDGQIALHLEHPRAKQAGDLRIELTDMLFERHLDPLAAALRRLGPISSGLLRGNAASALLGAARVFDSGGATTAGWLLARDICTDPRLSTAVRFSDTGYRRTSCCLYYRTPRSGLCGDCALSRVPERELDDRL</sequence>
<dbReference type="Proteomes" id="UP001236585">
    <property type="component" value="Chromosome"/>
</dbReference>
<dbReference type="InterPro" id="IPR027417">
    <property type="entry name" value="P-loop_NTPase"/>
</dbReference>
<dbReference type="InterPro" id="IPR003439">
    <property type="entry name" value="ABC_transporter-like_ATP-bd"/>
</dbReference>
<name>A0ABY8VW40_9MYCO</name>
<protein>
    <submittedName>
        <fullName evidence="4">ATP-binding cassette domain-containing protein</fullName>
    </submittedName>
</protein>
<dbReference type="PANTHER" id="PTHR42794">
    <property type="entry name" value="HEMIN IMPORT ATP-BINDING PROTEIN HMUV"/>
    <property type="match status" value="1"/>
</dbReference>
<dbReference type="PROSITE" id="PS50893">
    <property type="entry name" value="ABC_TRANSPORTER_2"/>
    <property type="match status" value="1"/>
</dbReference>
<reference evidence="4 5" key="1">
    <citation type="journal article" date="2023" name="Microbiol. Resour. Announc.">
        <title>Complete Genome Sequence of Mycobacterium wuenschmanii, a novel Nontuberculous Mycobacterium Isolated from a captive population of Amazon Milk Frogs.</title>
        <authorList>
            <person name="Hicks J."/>
            <person name="Zeineldin M."/>
            <person name="Ward H."/>
            <person name="Wuenschmann A."/>
            <person name="Camp P."/>
            <person name="Farrell D."/>
            <person name="Lehman K."/>
            <person name="Thacker T."/>
            <person name="Cuthbert E."/>
        </authorList>
    </citation>
    <scope>NUCLEOTIDE SEQUENCE [LARGE SCALE GENOMIC DNA]</scope>
    <source>
        <strain evidence="4 5">Wuenschmanii</strain>
    </source>
</reference>
<dbReference type="InterPro" id="IPR024726">
    <property type="entry name" value="FhuF_C"/>
</dbReference>
<evidence type="ECO:0000256" key="2">
    <source>
        <dbReference type="ARBA" id="ARBA00022840"/>
    </source>
</evidence>
<organism evidence="4 5">
    <name type="scientific">Candidatus Mycobacterium wuenschmannii</name>
    <dbReference type="NCBI Taxonomy" id="3027808"/>
    <lineage>
        <taxon>Bacteria</taxon>
        <taxon>Bacillati</taxon>
        <taxon>Actinomycetota</taxon>
        <taxon>Actinomycetes</taxon>
        <taxon>Mycobacteriales</taxon>
        <taxon>Mycobacteriaceae</taxon>
        <taxon>Mycobacterium</taxon>
    </lineage>
</organism>
<dbReference type="Gene3D" id="3.40.50.300">
    <property type="entry name" value="P-loop containing nucleotide triphosphate hydrolases"/>
    <property type="match status" value="1"/>
</dbReference>
<evidence type="ECO:0000256" key="1">
    <source>
        <dbReference type="ARBA" id="ARBA00022741"/>
    </source>
</evidence>
<keyword evidence="1" id="KW-0547">Nucleotide-binding</keyword>
<dbReference type="GO" id="GO:0005524">
    <property type="term" value="F:ATP binding"/>
    <property type="evidence" value="ECO:0007669"/>
    <property type="project" value="UniProtKB-KW"/>
</dbReference>
<accession>A0ABY8VW40</accession>
<proteinExistence type="predicted"/>
<evidence type="ECO:0000313" key="5">
    <source>
        <dbReference type="Proteomes" id="UP001236585"/>
    </source>
</evidence>
<keyword evidence="2 4" id="KW-0067">ATP-binding</keyword>
<dbReference type="PANTHER" id="PTHR42794:SF2">
    <property type="entry name" value="ABC TRANSPORTER ATP-BINDING PROTEIN"/>
    <property type="match status" value="1"/>
</dbReference>
<dbReference type="Pfam" id="PF11575">
    <property type="entry name" value="FhuF_C"/>
    <property type="match status" value="1"/>
</dbReference>
<dbReference type="RefSeq" id="WP_285187711.1">
    <property type="nucleotide sequence ID" value="NZ_CP126981.1"/>
</dbReference>
<dbReference type="EMBL" id="CP126981">
    <property type="protein sequence ID" value="WIM87808.1"/>
    <property type="molecule type" value="Genomic_DNA"/>
</dbReference>
<evidence type="ECO:0000259" key="3">
    <source>
        <dbReference type="PROSITE" id="PS50893"/>
    </source>
</evidence>
<gene>
    <name evidence="4" type="ORF">PT015_23760</name>
</gene>
<dbReference type="Pfam" id="PF00005">
    <property type="entry name" value="ABC_tran"/>
    <property type="match status" value="1"/>
</dbReference>
<evidence type="ECO:0000313" key="4">
    <source>
        <dbReference type="EMBL" id="WIM87808.1"/>
    </source>
</evidence>
<dbReference type="SMART" id="SM00382">
    <property type="entry name" value="AAA"/>
    <property type="match status" value="1"/>
</dbReference>